<comment type="caution">
    <text evidence="2">The sequence shown here is derived from an EMBL/GenBank/DDBJ whole genome shotgun (WGS) entry which is preliminary data.</text>
</comment>
<keyword evidence="2" id="KW-0012">Acyltransferase</keyword>
<dbReference type="AlphaFoldDB" id="A0A1Y1XW76"/>
<reference evidence="2 3" key="1">
    <citation type="submission" date="2016-07" db="EMBL/GenBank/DDBJ databases">
        <title>Pervasive Adenine N6-methylation of Active Genes in Fungi.</title>
        <authorList>
            <consortium name="DOE Joint Genome Institute"/>
            <person name="Mondo S.J."/>
            <person name="Dannebaum R.O."/>
            <person name="Kuo R.C."/>
            <person name="Labutti K."/>
            <person name="Haridas S."/>
            <person name="Kuo A."/>
            <person name="Salamov A."/>
            <person name="Ahrendt S.R."/>
            <person name="Lipzen A."/>
            <person name="Sullivan W."/>
            <person name="Andreopoulos W.B."/>
            <person name="Clum A."/>
            <person name="Lindquist E."/>
            <person name="Daum C."/>
            <person name="Ramamoorthy G.K."/>
            <person name="Gryganskyi A."/>
            <person name="Culley D."/>
            <person name="Magnuson J.K."/>
            <person name="James T.Y."/>
            <person name="O'Malley M.A."/>
            <person name="Stajich J.E."/>
            <person name="Spatafora J.W."/>
            <person name="Visel A."/>
            <person name="Grigoriev I.V."/>
        </authorList>
    </citation>
    <scope>NUCLEOTIDE SEQUENCE [LARGE SCALE GENOMIC DNA]</scope>
    <source>
        <strain evidence="2 3">CBS 931.73</strain>
    </source>
</reference>
<evidence type="ECO:0000313" key="2">
    <source>
        <dbReference type="EMBL" id="ORX89999.1"/>
    </source>
</evidence>
<dbReference type="Proteomes" id="UP000193498">
    <property type="component" value="Unassembled WGS sequence"/>
</dbReference>
<gene>
    <name evidence="2" type="ORF">K493DRAFT_381688</name>
</gene>
<dbReference type="SUPFAM" id="SSF55729">
    <property type="entry name" value="Acyl-CoA N-acyltransferases (Nat)"/>
    <property type="match status" value="1"/>
</dbReference>
<evidence type="ECO:0000313" key="3">
    <source>
        <dbReference type="Proteomes" id="UP000193498"/>
    </source>
</evidence>
<keyword evidence="3" id="KW-1185">Reference proteome</keyword>
<dbReference type="PROSITE" id="PS51186">
    <property type="entry name" value="GNAT"/>
    <property type="match status" value="1"/>
</dbReference>
<dbReference type="InParanoid" id="A0A1Y1XW76"/>
<dbReference type="InterPro" id="IPR000182">
    <property type="entry name" value="GNAT_dom"/>
</dbReference>
<evidence type="ECO:0000259" key="1">
    <source>
        <dbReference type="PROSITE" id="PS51186"/>
    </source>
</evidence>
<proteinExistence type="predicted"/>
<dbReference type="Gene3D" id="3.40.630.30">
    <property type="match status" value="1"/>
</dbReference>
<dbReference type="OrthoDB" id="2744543at2759"/>
<protein>
    <submittedName>
        <fullName evidence="2">Acyl-CoA N-acyltransferase</fullName>
    </submittedName>
</protein>
<name>A0A1Y1XW76_9FUNG</name>
<dbReference type="InterPro" id="IPR016181">
    <property type="entry name" value="Acyl_CoA_acyltransferase"/>
</dbReference>
<accession>A0A1Y1XW76</accession>
<keyword evidence="2" id="KW-0808">Transferase</keyword>
<organism evidence="2 3">
    <name type="scientific">Basidiobolus meristosporus CBS 931.73</name>
    <dbReference type="NCBI Taxonomy" id="1314790"/>
    <lineage>
        <taxon>Eukaryota</taxon>
        <taxon>Fungi</taxon>
        <taxon>Fungi incertae sedis</taxon>
        <taxon>Zoopagomycota</taxon>
        <taxon>Entomophthoromycotina</taxon>
        <taxon>Basidiobolomycetes</taxon>
        <taxon>Basidiobolales</taxon>
        <taxon>Basidiobolaceae</taxon>
        <taxon>Basidiobolus</taxon>
    </lineage>
</organism>
<dbReference type="EMBL" id="MCFE01000406">
    <property type="protein sequence ID" value="ORX89999.1"/>
    <property type="molecule type" value="Genomic_DNA"/>
</dbReference>
<dbReference type="CDD" id="cd04301">
    <property type="entry name" value="NAT_SF"/>
    <property type="match status" value="1"/>
</dbReference>
<sequence>MSVLSLDPVISLRPLPSEVTIRQALPEDASSIVEMHMQAWRDTFKGIVPDALLDSLNSVEWCHNRCQQLESHFNGVNPQDTTWIATAHGRVVGLIDVGPVRSNFSDFAVDPKNTGEVKVFYISKDYHGTGVAQSLWCTAVKRMFELMDSKKFCVWTISQNLRAQHFYGKKLTGVEAGRVKKPFASDIYLQVCFFWEDGSMFVL</sequence>
<feature type="domain" description="N-acetyltransferase" evidence="1">
    <location>
        <begin position="19"/>
        <end position="203"/>
    </location>
</feature>
<dbReference type="Pfam" id="PF00583">
    <property type="entry name" value="Acetyltransf_1"/>
    <property type="match status" value="1"/>
</dbReference>
<dbReference type="GO" id="GO:0016747">
    <property type="term" value="F:acyltransferase activity, transferring groups other than amino-acyl groups"/>
    <property type="evidence" value="ECO:0007669"/>
    <property type="project" value="InterPro"/>
</dbReference>